<name>A0ABM7MZF0_ERWRD</name>
<dbReference type="PANTHER" id="PTHR30469">
    <property type="entry name" value="MULTIDRUG RESISTANCE PROTEIN MDTA"/>
    <property type="match status" value="1"/>
</dbReference>
<evidence type="ECO:0000313" key="4">
    <source>
        <dbReference type="Proteomes" id="UP000677515"/>
    </source>
</evidence>
<evidence type="ECO:0000256" key="1">
    <source>
        <dbReference type="ARBA" id="ARBA00009477"/>
    </source>
</evidence>
<dbReference type="Gene3D" id="2.40.50.100">
    <property type="match status" value="1"/>
</dbReference>
<comment type="similarity">
    <text evidence="1">Belongs to the membrane fusion protein (MFP) (TC 8.A.1) family.</text>
</comment>
<dbReference type="InterPro" id="IPR006143">
    <property type="entry name" value="RND_pump_MFP"/>
</dbReference>
<gene>
    <name evidence="3" type="ORF">ERHA53_19500</name>
</gene>
<protein>
    <recommendedName>
        <fullName evidence="2">Multidrug resistance protein MdtA-like barrel-sandwich hybrid domain-containing protein</fullName>
    </recommendedName>
</protein>
<reference evidence="3 4" key="1">
    <citation type="submission" date="2021-01" db="EMBL/GenBank/DDBJ databases">
        <title>Complete genome sequence of Erwinia rhapontici MAFF 311153.</title>
        <authorList>
            <person name="Morohoshi T."/>
            <person name="Someya N."/>
        </authorList>
    </citation>
    <scope>NUCLEOTIDE SEQUENCE [LARGE SCALE GENOMIC DNA]</scope>
    <source>
        <strain evidence="3 4">MAFF 311153</strain>
    </source>
</reference>
<dbReference type="Gene3D" id="2.40.30.170">
    <property type="match status" value="1"/>
</dbReference>
<dbReference type="NCBIfam" id="TIGR01730">
    <property type="entry name" value="RND_mfp"/>
    <property type="match status" value="1"/>
</dbReference>
<keyword evidence="4" id="KW-1185">Reference proteome</keyword>
<dbReference type="PANTHER" id="PTHR30469:SF15">
    <property type="entry name" value="HLYD FAMILY OF SECRETION PROTEINS"/>
    <property type="match status" value="1"/>
</dbReference>
<dbReference type="Gene3D" id="1.10.287.470">
    <property type="entry name" value="Helix hairpin bin"/>
    <property type="match status" value="1"/>
</dbReference>
<dbReference type="SUPFAM" id="SSF111369">
    <property type="entry name" value="HlyD-like secretion proteins"/>
    <property type="match status" value="1"/>
</dbReference>
<feature type="domain" description="Multidrug resistance protein MdtA-like barrel-sandwich hybrid" evidence="2">
    <location>
        <begin position="47"/>
        <end position="172"/>
    </location>
</feature>
<dbReference type="Pfam" id="PF25917">
    <property type="entry name" value="BSH_RND"/>
    <property type="match status" value="1"/>
</dbReference>
<dbReference type="Proteomes" id="UP000677515">
    <property type="component" value="Chromosome"/>
</dbReference>
<evidence type="ECO:0000313" key="3">
    <source>
        <dbReference type="EMBL" id="BCQ34607.1"/>
    </source>
</evidence>
<sequence length="253" mass="27208">MLAALCAAPLHGYAASELQLDPVPAAGVKASEEGREARGVLRAIDQAMLSSELNAKIIEMPFREGEAFKKGDLLVRFDCSAYQAQQSASQAAMRAAQQELSQNRQLAEMKSVGRNAVALSEARLAQAAAESQVYQIQTSRCRIVAPFAGQVVSRKAQVSEYLAQGAPLLEIVDNRHLEINLLVPSSWLSSLKPKQTFTFTPDETGTPLQAEVVRVGARIDESSQTLVLIGRVTQVDSALIAGMSGSAHFTELK</sequence>
<accession>A0ABM7MZF0</accession>
<proteinExistence type="inferred from homology"/>
<dbReference type="EMBL" id="AP024329">
    <property type="protein sequence ID" value="BCQ34607.1"/>
    <property type="molecule type" value="Genomic_DNA"/>
</dbReference>
<evidence type="ECO:0000259" key="2">
    <source>
        <dbReference type="Pfam" id="PF25917"/>
    </source>
</evidence>
<organism evidence="3 4">
    <name type="scientific">Erwinia rhapontici</name>
    <name type="common">Pectobacterium rhapontici</name>
    <dbReference type="NCBI Taxonomy" id="55212"/>
    <lineage>
        <taxon>Bacteria</taxon>
        <taxon>Pseudomonadati</taxon>
        <taxon>Pseudomonadota</taxon>
        <taxon>Gammaproteobacteria</taxon>
        <taxon>Enterobacterales</taxon>
        <taxon>Erwiniaceae</taxon>
        <taxon>Erwinia</taxon>
    </lineage>
</organism>
<dbReference type="InterPro" id="IPR058625">
    <property type="entry name" value="MdtA-like_BSH"/>
</dbReference>